<keyword evidence="2" id="KW-1185">Reference proteome</keyword>
<dbReference type="KEGG" id="msv:Mesil_2843"/>
<dbReference type="RefSeq" id="WP_013159219.1">
    <property type="nucleotide sequence ID" value="NC_014212.1"/>
</dbReference>
<accession>D7BCV2</accession>
<dbReference type="OrthoDB" id="9910893at2"/>
<dbReference type="EMBL" id="CP002042">
    <property type="protein sequence ID" value="ADH64685.1"/>
    <property type="molecule type" value="Genomic_DNA"/>
</dbReference>
<dbReference type="HOGENOM" id="CLU_2409807_0_0_0"/>
<evidence type="ECO:0000313" key="2">
    <source>
        <dbReference type="Proteomes" id="UP000001916"/>
    </source>
</evidence>
<evidence type="ECO:0000313" key="1">
    <source>
        <dbReference type="EMBL" id="ADH64685.1"/>
    </source>
</evidence>
<dbReference type="Proteomes" id="UP000001916">
    <property type="component" value="Chromosome"/>
</dbReference>
<protein>
    <submittedName>
        <fullName evidence="1">Uncharacterized protein</fullName>
    </submittedName>
</protein>
<name>D7BCV2_ALLS1</name>
<proteinExistence type="predicted"/>
<sequence>MTEPLKDLISAEPPETLDVEEPTPALARFLLEAPNPELHLLYKAMSYFLAEGDYDLDELAQATTLHRMIGREVERRLRQASWPAGEETELPF</sequence>
<organism evidence="1 2">
    <name type="scientific">Allomeiothermus silvanus (strain ATCC 700542 / DSM 9946 / NBRC 106475 / NCIMB 13440 / VI-R2)</name>
    <name type="common">Thermus silvanus</name>
    <dbReference type="NCBI Taxonomy" id="526227"/>
    <lineage>
        <taxon>Bacteria</taxon>
        <taxon>Thermotogati</taxon>
        <taxon>Deinococcota</taxon>
        <taxon>Deinococci</taxon>
        <taxon>Thermales</taxon>
        <taxon>Thermaceae</taxon>
        <taxon>Allomeiothermus</taxon>
    </lineage>
</organism>
<reference evidence="1 2" key="1">
    <citation type="journal article" date="2010" name="Stand. Genomic Sci.">
        <title>Complete genome sequence of Meiothermus silvanus type strain (VI-R2).</title>
        <authorList>
            <person name="Sikorski J."/>
            <person name="Tindall B.J."/>
            <person name="Lowry S."/>
            <person name="Lucas S."/>
            <person name="Nolan M."/>
            <person name="Copeland A."/>
            <person name="Glavina Del Rio T."/>
            <person name="Tice H."/>
            <person name="Cheng J.F."/>
            <person name="Han C."/>
            <person name="Pitluck S."/>
            <person name="Liolios K."/>
            <person name="Ivanova N."/>
            <person name="Mavromatis K."/>
            <person name="Mikhailova N."/>
            <person name="Pati A."/>
            <person name="Goodwin L."/>
            <person name="Chen A."/>
            <person name="Palaniappan K."/>
            <person name="Land M."/>
            <person name="Hauser L."/>
            <person name="Chang Y.J."/>
            <person name="Jeffries C.D."/>
            <person name="Rohde M."/>
            <person name="Goker M."/>
            <person name="Woyke T."/>
            <person name="Bristow J."/>
            <person name="Eisen J.A."/>
            <person name="Markowitz V."/>
            <person name="Hugenholtz P."/>
            <person name="Kyrpides N.C."/>
            <person name="Klenk H.P."/>
            <person name="Lapidus A."/>
        </authorList>
    </citation>
    <scope>NUCLEOTIDE SEQUENCE [LARGE SCALE GENOMIC DNA]</scope>
    <source>
        <strain evidence="2">ATCC 700542 / DSM 9946 / VI-R2</strain>
    </source>
</reference>
<dbReference type="AlphaFoldDB" id="D7BCV2"/>
<gene>
    <name evidence="1" type="ordered locus">Mesil_2843</name>
</gene>